<dbReference type="EMBL" id="WBMO01000001">
    <property type="protein sequence ID" value="MDV2475184.1"/>
    <property type="molecule type" value="Genomic_DNA"/>
</dbReference>
<organism evidence="1 2">
    <name type="scientific">Rhodococcus zopfii</name>
    <dbReference type="NCBI Taxonomy" id="43772"/>
    <lineage>
        <taxon>Bacteria</taxon>
        <taxon>Bacillati</taxon>
        <taxon>Actinomycetota</taxon>
        <taxon>Actinomycetes</taxon>
        <taxon>Mycobacteriales</taxon>
        <taxon>Nocardiaceae</taxon>
        <taxon>Rhodococcus</taxon>
    </lineage>
</organism>
<gene>
    <name evidence="1" type="ORF">F8M49_06620</name>
</gene>
<sequence length="168" mass="18232">MALLRGINVGGITIRMADLRDVFTGLGYGNVRTVLASGNVVFDAGSTDPGASKAEIEAALESRFGYQAFVFVFEQAGFAGLADACPFEEDRDGWHTYVVFVADPAVREELLDIAVDPRVEEIAPGDGVVYWHVLRGSTLSSPFGKATGRARYKSVTTTRNLRTIRKLQ</sequence>
<protein>
    <submittedName>
        <fullName evidence="1">DUF1697 domain-containing protein</fullName>
    </submittedName>
</protein>
<dbReference type="PANTHER" id="PTHR36439:SF1">
    <property type="entry name" value="DUF1697 DOMAIN-CONTAINING PROTEIN"/>
    <property type="match status" value="1"/>
</dbReference>
<dbReference type="Gene3D" id="3.30.70.1280">
    <property type="entry name" value="SP0830-like domains"/>
    <property type="match status" value="1"/>
</dbReference>
<dbReference type="PIRSF" id="PIRSF008502">
    <property type="entry name" value="UCP008502"/>
    <property type="match status" value="1"/>
</dbReference>
<evidence type="ECO:0000313" key="1">
    <source>
        <dbReference type="EMBL" id="MDV2475184.1"/>
    </source>
</evidence>
<name>A0ABU3WMG7_9NOCA</name>
<reference evidence="1 2" key="1">
    <citation type="submission" date="2019-10" db="EMBL/GenBank/DDBJ databases">
        <title>Draft Genome Assembly of Rhodococcus zopfii DSM44189.</title>
        <authorList>
            <person name="Sutton J.M."/>
            <person name="Akob D.M."/>
            <person name="Bushman T.J."/>
        </authorList>
    </citation>
    <scope>NUCLEOTIDE SEQUENCE [LARGE SCALE GENOMIC DNA]</scope>
    <source>
        <strain evidence="1 2">DSM 44189</strain>
    </source>
</reference>
<comment type="caution">
    <text evidence="1">The sequence shown here is derived from an EMBL/GenBank/DDBJ whole genome shotgun (WGS) entry which is preliminary data.</text>
</comment>
<dbReference type="PANTHER" id="PTHR36439">
    <property type="entry name" value="BLL4334 PROTEIN"/>
    <property type="match status" value="1"/>
</dbReference>
<evidence type="ECO:0000313" key="2">
    <source>
        <dbReference type="Proteomes" id="UP001275440"/>
    </source>
</evidence>
<dbReference type="Proteomes" id="UP001275440">
    <property type="component" value="Unassembled WGS sequence"/>
</dbReference>
<dbReference type="SUPFAM" id="SSF160379">
    <property type="entry name" value="SP0830-like"/>
    <property type="match status" value="1"/>
</dbReference>
<proteinExistence type="predicted"/>
<dbReference type="InterPro" id="IPR012545">
    <property type="entry name" value="DUF1697"/>
</dbReference>
<accession>A0ABU3WMG7</accession>
<dbReference type="Pfam" id="PF08002">
    <property type="entry name" value="DUF1697"/>
    <property type="match status" value="1"/>
</dbReference>
<keyword evidence="2" id="KW-1185">Reference proteome</keyword>